<evidence type="ECO:0000259" key="1">
    <source>
        <dbReference type="SMART" id="SM00954"/>
    </source>
</evidence>
<organism evidence="2 3">
    <name type="scientific">Pontibacter burrus</name>
    <dbReference type="NCBI Taxonomy" id="2704466"/>
    <lineage>
        <taxon>Bacteria</taxon>
        <taxon>Pseudomonadati</taxon>
        <taxon>Bacteroidota</taxon>
        <taxon>Cytophagia</taxon>
        <taxon>Cytophagales</taxon>
        <taxon>Hymenobacteraceae</taxon>
        <taxon>Pontibacter</taxon>
    </lineage>
</organism>
<dbReference type="SMART" id="SM00954">
    <property type="entry name" value="RelA_SpoT"/>
    <property type="match status" value="1"/>
</dbReference>
<evidence type="ECO:0000313" key="3">
    <source>
        <dbReference type="Proteomes" id="UP000474777"/>
    </source>
</evidence>
<dbReference type="EMBL" id="JAAGWD010000001">
    <property type="protein sequence ID" value="NEM96235.1"/>
    <property type="molecule type" value="Genomic_DNA"/>
</dbReference>
<dbReference type="CDD" id="cd05399">
    <property type="entry name" value="NT_Rel-Spo_like"/>
    <property type="match status" value="1"/>
</dbReference>
<gene>
    <name evidence="2" type="ORF">GXP69_00885</name>
</gene>
<dbReference type="Pfam" id="PF04607">
    <property type="entry name" value="RelA_SpoT"/>
    <property type="match status" value="1"/>
</dbReference>
<dbReference type="GO" id="GO:0015969">
    <property type="term" value="P:guanosine tetraphosphate metabolic process"/>
    <property type="evidence" value="ECO:0007669"/>
    <property type="project" value="InterPro"/>
</dbReference>
<feature type="domain" description="RelA/SpoT" evidence="1">
    <location>
        <begin position="62"/>
        <end position="200"/>
    </location>
</feature>
<dbReference type="SUPFAM" id="SSF81301">
    <property type="entry name" value="Nucleotidyltransferase"/>
    <property type="match status" value="1"/>
</dbReference>
<dbReference type="InterPro" id="IPR007685">
    <property type="entry name" value="RelA_SpoT"/>
</dbReference>
<dbReference type="PANTHER" id="PTHR41773:SF1">
    <property type="entry name" value="RELA_SPOT DOMAIN-CONTAINING PROTEIN"/>
    <property type="match status" value="1"/>
</dbReference>
<keyword evidence="3" id="KW-1185">Reference proteome</keyword>
<proteinExistence type="predicted"/>
<dbReference type="Gene3D" id="3.30.460.10">
    <property type="entry name" value="Beta Polymerase, domain 2"/>
    <property type="match status" value="1"/>
</dbReference>
<comment type="caution">
    <text evidence="2">The sequence shown here is derived from an EMBL/GenBank/DDBJ whole genome shotgun (WGS) entry which is preliminary data.</text>
</comment>
<dbReference type="AlphaFoldDB" id="A0A6B3LME5"/>
<dbReference type="PANTHER" id="PTHR41773">
    <property type="entry name" value="GTP PYROPHOSPHATASE-RELATED"/>
    <property type="match status" value="1"/>
</dbReference>
<accession>A0A6B3LME5</accession>
<sequence length="269" mass="31920">MRATILSQLRESEESLHAQGLDADILVAVYNDYLSRKQELKTIAGFVAEMLLRCREVHAVRYRLKDPLHLLQKIIRKKKEYPHRNINRHNYLHYINDLAGVRVLYLYKEDWEQIGRHIRQLWELKRPPYAYIRHSGELQLFINKGCNVFVHPRGYSAIHFVITTSPDRQRYFIEIQLRTLLEETWSELDHSIRYPNYSPHPLLDELLLILGRLTSYANETITQIKVLADALNSTAPIPERSNQLREYIRTLPIPEAEKQQLYSRINRLL</sequence>
<evidence type="ECO:0000313" key="2">
    <source>
        <dbReference type="EMBL" id="NEM96235.1"/>
    </source>
</evidence>
<reference evidence="2 3" key="1">
    <citation type="submission" date="2020-02" db="EMBL/GenBank/DDBJ databases">
        <authorList>
            <person name="Kim M.K."/>
        </authorList>
    </citation>
    <scope>NUCLEOTIDE SEQUENCE [LARGE SCALE GENOMIC DNA]</scope>
    <source>
        <strain evidence="2 3">BT327</strain>
    </source>
</reference>
<name>A0A6B3LME5_9BACT</name>
<dbReference type="InterPro" id="IPR043519">
    <property type="entry name" value="NT_sf"/>
</dbReference>
<protein>
    <recommendedName>
        <fullName evidence="1">RelA/SpoT domain-containing protein</fullName>
    </recommendedName>
</protein>
<dbReference type="Proteomes" id="UP000474777">
    <property type="component" value="Unassembled WGS sequence"/>
</dbReference>